<dbReference type="GO" id="GO:0110001">
    <property type="term" value="C:toxin-antitoxin complex"/>
    <property type="evidence" value="ECO:0007669"/>
    <property type="project" value="InterPro"/>
</dbReference>
<dbReference type="AlphaFoldDB" id="A0A2M7E8W4"/>
<dbReference type="InterPro" id="IPR008201">
    <property type="entry name" value="HepT-like"/>
</dbReference>
<evidence type="ECO:0000256" key="3">
    <source>
        <dbReference type="ARBA" id="ARBA00022801"/>
    </source>
</evidence>
<dbReference type="EMBL" id="PETL01000172">
    <property type="protein sequence ID" value="PIV64187.1"/>
    <property type="molecule type" value="Genomic_DNA"/>
</dbReference>
<dbReference type="GO" id="GO:0016787">
    <property type="term" value="F:hydrolase activity"/>
    <property type="evidence" value="ECO:0007669"/>
    <property type="project" value="UniProtKB-KW"/>
</dbReference>
<dbReference type="Pfam" id="PF01934">
    <property type="entry name" value="HepT-like"/>
    <property type="match status" value="1"/>
</dbReference>
<evidence type="ECO:0000256" key="4">
    <source>
        <dbReference type="ARBA" id="ARBA00024207"/>
    </source>
</evidence>
<feature type="coiled-coil region" evidence="5">
    <location>
        <begin position="8"/>
        <end position="38"/>
    </location>
</feature>
<evidence type="ECO:0000313" key="6">
    <source>
        <dbReference type="EMBL" id="PIV64187.1"/>
    </source>
</evidence>
<comment type="similarity">
    <text evidence="4">Belongs to the HepT RNase toxin family.</text>
</comment>
<evidence type="ECO:0000313" key="7">
    <source>
        <dbReference type="Proteomes" id="UP000228886"/>
    </source>
</evidence>
<dbReference type="PANTHER" id="PTHR33397:SF5">
    <property type="entry name" value="RNASE YUTE-RELATED"/>
    <property type="match status" value="1"/>
</dbReference>
<evidence type="ECO:0000256" key="1">
    <source>
        <dbReference type="ARBA" id="ARBA00022649"/>
    </source>
</evidence>
<evidence type="ECO:0000256" key="2">
    <source>
        <dbReference type="ARBA" id="ARBA00022722"/>
    </source>
</evidence>
<dbReference type="Gene3D" id="1.20.120.580">
    <property type="entry name" value="bsu32300-like"/>
    <property type="match status" value="1"/>
</dbReference>
<reference evidence="7" key="1">
    <citation type="submission" date="2017-09" db="EMBL/GenBank/DDBJ databases">
        <title>Depth-based differentiation of microbial function through sediment-hosted aquifers and enrichment of novel symbionts in the deep terrestrial subsurface.</title>
        <authorList>
            <person name="Probst A.J."/>
            <person name="Ladd B."/>
            <person name="Jarett J.K."/>
            <person name="Geller-Mcgrath D.E."/>
            <person name="Sieber C.M.K."/>
            <person name="Emerson J.B."/>
            <person name="Anantharaman K."/>
            <person name="Thomas B.C."/>
            <person name="Malmstrom R."/>
            <person name="Stieglmeier M."/>
            <person name="Klingl A."/>
            <person name="Woyke T."/>
            <person name="Ryan C.M."/>
            <person name="Banfield J.F."/>
        </authorList>
    </citation>
    <scope>NUCLEOTIDE SEQUENCE [LARGE SCALE GENOMIC DNA]</scope>
</reference>
<dbReference type="Proteomes" id="UP000228886">
    <property type="component" value="Unassembled WGS sequence"/>
</dbReference>
<proteinExistence type="inferred from homology"/>
<dbReference type="NCBIfam" id="NF047751">
    <property type="entry name" value="HepT_toxin"/>
    <property type="match status" value="1"/>
</dbReference>
<comment type="caution">
    <text evidence="6">The sequence shown here is derived from an EMBL/GenBank/DDBJ whole genome shotgun (WGS) entry which is preliminary data.</text>
</comment>
<evidence type="ECO:0008006" key="8">
    <source>
        <dbReference type="Google" id="ProtNLM"/>
    </source>
</evidence>
<evidence type="ECO:0000256" key="5">
    <source>
        <dbReference type="SAM" id="Coils"/>
    </source>
</evidence>
<organism evidence="6 7">
    <name type="scientific">bacterium (Candidatus Ratteibacteria) CG01_land_8_20_14_3_00_40_19</name>
    <dbReference type="NCBI Taxonomy" id="2014290"/>
    <lineage>
        <taxon>Bacteria</taxon>
        <taxon>Candidatus Ratteibacteria</taxon>
    </lineage>
</organism>
<protein>
    <recommendedName>
        <fullName evidence="8">DUF86 domain-containing protein</fullName>
    </recommendedName>
</protein>
<dbReference type="InterPro" id="IPR037038">
    <property type="entry name" value="HepT-like_sf"/>
</dbReference>
<dbReference type="InterPro" id="IPR052379">
    <property type="entry name" value="Type_VII_TA_RNase"/>
</dbReference>
<keyword evidence="5" id="KW-0175">Coiled coil</keyword>
<dbReference type="GO" id="GO:0004540">
    <property type="term" value="F:RNA nuclease activity"/>
    <property type="evidence" value="ECO:0007669"/>
    <property type="project" value="InterPro"/>
</dbReference>
<gene>
    <name evidence="6" type="ORF">COS11_03505</name>
</gene>
<name>A0A2M7E8W4_9BACT</name>
<sequence>MVPLGIDREKIALQLERLEEYLKELEDIKERFKKGEEDKALLPAVERLLQITTEECLNIGSHLIAGLGLKRADTYKEVFVRLKDAGIISGKLGTVMEEFASFRNRLVHLYYEVSRKEIISKLEETGFLREFAQQILAYLEKNQT</sequence>
<dbReference type="PANTHER" id="PTHR33397">
    <property type="entry name" value="UPF0331 PROTEIN YUTE"/>
    <property type="match status" value="1"/>
</dbReference>
<keyword evidence="2" id="KW-0540">Nuclease</keyword>
<keyword evidence="1" id="KW-1277">Toxin-antitoxin system</keyword>
<keyword evidence="3" id="KW-0378">Hydrolase</keyword>
<accession>A0A2M7E8W4</accession>